<dbReference type="PANTHER" id="PTHR21483:SF18">
    <property type="entry name" value="RNA POLYMERASE II-ASSOCIATED PROTEIN 1"/>
    <property type="match status" value="1"/>
</dbReference>
<dbReference type="InterPro" id="IPR057989">
    <property type="entry name" value="TPR_RPAP1/MINIYO-like"/>
</dbReference>
<dbReference type="STRING" id="1331196.A0A1B9IL50"/>
<feature type="compositionally biased region" description="Basic and acidic residues" evidence="5">
    <location>
        <begin position="1"/>
        <end position="10"/>
    </location>
</feature>
<dbReference type="OrthoDB" id="348201at2759"/>
<evidence type="ECO:0000256" key="2">
    <source>
        <dbReference type="ARBA" id="ARBA00009953"/>
    </source>
</evidence>
<proteinExistence type="inferred from homology"/>
<evidence type="ECO:0000313" key="9">
    <source>
        <dbReference type="EMBL" id="OCF56104.1"/>
    </source>
</evidence>
<evidence type="ECO:0000256" key="5">
    <source>
        <dbReference type="SAM" id="MobiDB-lite"/>
    </source>
</evidence>
<dbReference type="InterPro" id="IPR013930">
    <property type="entry name" value="RPAP1_N"/>
</dbReference>
<reference evidence="9 10" key="1">
    <citation type="submission" date="2013-07" db="EMBL/GenBank/DDBJ databases">
        <title>The Genome Sequence of Kwoniella mangroviensis CBS10435.</title>
        <authorList>
            <consortium name="The Broad Institute Genome Sequencing Platform"/>
            <person name="Cuomo C."/>
            <person name="Litvintseva A."/>
            <person name="Chen Y."/>
            <person name="Heitman J."/>
            <person name="Sun S."/>
            <person name="Springer D."/>
            <person name="Dromer F."/>
            <person name="Young S.K."/>
            <person name="Zeng Q."/>
            <person name="Gargeya S."/>
            <person name="Fitzgerald M."/>
            <person name="Abouelleil A."/>
            <person name="Alvarado L."/>
            <person name="Berlin A.M."/>
            <person name="Chapman S.B."/>
            <person name="Dewar J."/>
            <person name="Goldberg J."/>
            <person name="Griggs A."/>
            <person name="Gujja S."/>
            <person name="Hansen M."/>
            <person name="Howarth C."/>
            <person name="Imamovic A."/>
            <person name="Larimer J."/>
            <person name="McCowan C."/>
            <person name="Murphy C."/>
            <person name="Pearson M."/>
            <person name="Priest M."/>
            <person name="Roberts A."/>
            <person name="Saif S."/>
            <person name="Shea T."/>
            <person name="Sykes S."/>
            <person name="Wortman J."/>
            <person name="Nusbaum C."/>
            <person name="Birren B."/>
        </authorList>
    </citation>
    <scope>NUCLEOTIDE SEQUENCE [LARGE SCALE GENOMIC DNA]</scope>
    <source>
        <strain evidence="9 10">CBS 10435</strain>
    </source>
</reference>
<gene>
    <name evidence="9" type="ORF">L486_06045</name>
</gene>
<evidence type="ECO:0000259" key="6">
    <source>
        <dbReference type="Pfam" id="PF08620"/>
    </source>
</evidence>
<evidence type="ECO:0000256" key="3">
    <source>
        <dbReference type="ARBA" id="ARBA00023163"/>
    </source>
</evidence>
<evidence type="ECO:0000256" key="1">
    <source>
        <dbReference type="ARBA" id="ARBA00004123"/>
    </source>
</evidence>
<keyword evidence="4" id="KW-0539">Nucleus</keyword>
<reference evidence="10" key="2">
    <citation type="submission" date="2013-12" db="EMBL/GenBank/DDBJ databases">
        <title>Evolution of pathogenesis and genome organization in the Tremellales.</title>
        <authorList>
            <person name="Cuomo C."/>
            <person name="Litvintseva A."/>
            <person name="Heitman J."/>
            <person name="Chen Y."/>
            <person name="Sun S."/>
            <person name="Springer D."/>
            <person name="Dromer F."/>
            <person name="Young S."/>
            <person name="Zeng Q."/>
            <person name="Chapman S."/>
            <person name="Gujja S."/>
            <person name="Saif S."/>
            <person name="Birren B."/>
        </authorList>
    </citation>
    <scope>NUCLEOTIDE SEQUENCE [LARGE SCALE GENOMIC DNA]</scope>
    <source>
        <strain evidence="10">CBS 10435</strain>
    </source>
</reference>
<comment type="subcellular location">
    <subcellularLocation>
        <location evidence="1">Nucleus</location>
    </subcellularLocation>
</comment>
<feature type="compositionally biased region" description="Low complexity" evidence="5">
    <location>
        <begin position="236"/>
        <end position="255"/>
    </location>
</feature>
<protein>
    <submittedName>
        <fullName evidence="9">Uncharacterized protein</fullName>
    </submittedName>
</protein>
<feature type="compositionally biased region" description="Basic and acidic residues" evidence="5">
    <location>
        <begin position="164"/>
        <end position="218"/>
    </location>
</feature>
<evidence type="ECO:0000313" key="10">
    <source>
        <dbReference type="Proteomes" id="UP000092583"/>
    </source>
</evidence>
<accession>A0A1B9IL50</accession>
<feature type="domain" description="RPAP1 C-terminal" evidence="6">
    <location>
        <begin position="307"/>
        <end position="372"/>
    </location>
</feature>
<dbReference type="Pfam" id="PF08621">
    <property type="entry name" value="RPAP1_N"/>
    <property type="match status" value="2"/>
</dbReference>
<dbReference type="Proteomes" id="UP000092583">
    <property type="component" value="Unassembled WGS sequence"/>
</dbReference>
<comment type="similarity">
    <text evidence="2">Belongs to the RPAP1 family.</text>
</comment>
<feature type="domain" description="RPAP1 N-terminal" evidence="7">
    <location>
        <begin position="174"/>
        <end position="217"/>
    </location>
</feature>
<feature type="domain" description="RPAP1/MINIYO-like TPR repeats" evidence="8">
    <location>
        <begin position="1062"/>
        <end position="1170"/>
    </location>
</feature>
<evidence type="ECO:0000256" key="4">
    <source>
        <dbReference type="ARBA" id="ARBA00023242"/>
    </source>
</evidence>
<keyword evidence="10" id="KW-1185">Reference proteome</keyword>
<sequence length="1248" mass="138467">MLKDIVERPSKPPSAPSAPTPGGAGFPVAVHRSQRPSAFAKARQQQAARQSGQTSRVIGEGKAVDLVPSIGVSTTPHNEGVSSQGKLSEMEQVRQSVEVENVRRVEGMSSAEREEEVEELKERFGSGIVDLMKKRKEAREGRSPHVVEDIPASNESGPSSRPLDLTDSHKILDEVSEENRRKVESMNDLERDQEVEELQDRFGGKLMDALRKRAEARIASRKGKERQGDGQPADAAPTTRSSDRSPTSSTTAPSTPAKPRPQPRTDPDDPSLSELKAYFPSVPSESSKLAWLQPLPPSTSSSANSPRFDLSGNILSAAEQSELPSHLGLHHHGSSPDLAGYTIHEILYLCRSTVPSQKITMMGLLTKVLRKCKEGKYDDGVMKEVEENESMKKAIDLGVEILAGLSRGIGVIESGVELLYEAVNGSSWTWIDDYRDQDGPVRFTVDENILSIPFEDVLPRLKELLSIEDGLSTITIWQILRMLRRATYTSKDLCEVICPIISSIIKVQVVAKPWPPTTTTTTSSLNRSYPSIEALRLLRDMIVSSRECAEDLVNQGIFEGILKFVVTATWDDEQSNSEYTSYSLQLALEVLQIFTSLGKYGLASNTLTSSSELWTLLGKWVKNTVNKPDLIKGEKRLSEGHLKLLEIWITCAIDPHRTTPEHDLTWAQVSAMNYQDEALSILQSSKDYDILAAGLELLGAWIKGAKINGVRGGEEEKGSLLEALKETPLESLVLEITQKDACARSDGRLLAAAVQVHRLLLSSRGLFSIDTIDGLQAKMPTSSRHSSRYFTYLQYELLSHTVPTLITSEWLSHAFNLFGQFQIGDEPLALDLLDIFLKSDSSSLLPEIKEIGHPDGTQILRPLLQYSILPSSESVVGPHQPTHLYLKATTTLRPPALVESEEKPALPGLPLRGDWFFCPLDELLRSGTSEALQQIPPDWNATEVQITRATLVLAKLFYVNTNGVKGLGSKDRASLILGLMKVHMLEHGQTSSNVVDEVEVFRDNAVSGLMRDLMGLLTTKTVTKNEDEDQDIEEVGDGDVNAQGQGELEIISIPFLGTGVPFYQFYQDFLQLYESISFSDPLFTQLLLPVLSMDYSRDYRKLIWVDHHSLLKNIRTTLSQVPIIGRMKDYYQPLETDQEILTSYARAVVSGMINREKNEFIWSIAINHLSGLFWLTHDEEMKEVRVGLMMMVLSKGSDDLVRSVLKWDFDMLKLGMSGDLSEEEKAKRNDIAGKLAGARGSKRIDGMI</sequence>
<feature type="compositionally biased region" description="Polar residues" evidence="5">
    <location>
        <begin position="71"/>
        <end position="86"/>
    </location>
</feature>
<feature type="compositionally biased region" description="Low complexity" evidence="5">
    <location>
        <begin position="37"/>
        <end position="56"/>
    </location>
</feature>
<feature type="region of interest" description="Disordered" evidence="5">
    <location>
        <begin position="135"/>
        <end position="275"/>
    </location>
</feature>
<feature type="region of interest" description="Disordered" evidence="5">
    <location>
        <begin position="1"/>
        <end position="94"/>
    </location>
</feature>
<feature type="domain" description="RPAP1 N-terminal" evidence="7">
    <location>
        <begin position="95"/>
        <end position="140"/>
    </location>
</feature>
<keyword evidence="3" id="KW-0804">Transcription</keyword>
<dbReference type="InterPro" id="IPR013929">
    <property type="entry name" value="RPAP1_C"/>
</dbReference>
<dbReference type="GO" id="GO:0006366">
    <property type="term" value="P:transcription by RNA polymerase II"/>
    <property type="evidence" value="ECO:0007669"/>
    <property type="project" value="InterPro"/>
</dbReference>
<organism evidence="9 10">
    <name type="scientific">Kwoniella mangroviensis CBS 10435</name>
    <dbReference type="NCBI Taxonomy" id="1331196"/>
    <lineage>
        <taxon>Eukaryota</taxon>
        <taxon>Fungi</taxon>
        <taxon>Dikarya</taxon>
        <taxon>Basidiomycota</taxon>
        <taxon>Agaricomycotina</taxon>
        <taxon>Tremellomycetes</taxon>
        <taxon>Tremellales</taxon>
        <taxon>Cryptococcaceae</taxon>
        <taxon>Kwoniella</taxon>
    </lineage>
</organism>
<dbReference type="AlphaFoldDB" id="A0A1B9IL50"/>
<dbReference type="Pfam" id="PF08620">
    <property type="entry name" value="RPAP1_C"/>
    <property type="match status" value="1"/>
</dbReference>
<dbReference type="EMBL" id="KV700091">
    <property type="protein sequence ID" value="OCF56104.1"/>
    <property type="molecule type" value="Genomic_DNA"/>
</dbReference>
<evidence type="ECO:0000259" key="8">
    <source>
        <dbReference type="Pfam" id="PF25766"/>
    </source>
</evidence>
<dbReference type="InterPro" id="IPR039913">
    <property type="entry name" value="RPAP1/Rba50"/>
</dbReference>
<dbReference type="Pfam" id="PF25766">
    <property type="entry name" value="TPR_RPAP1"/>
    <property type="match status" value="1"/>
</dbReference>
<feature type="compositionally biased region" description="Basic and acidic residues" evidence="5">
    <location>
        <begin position="137"/>
        <end position="148"/>
    </location>
</feature>
<evidence type="ECO:0000259" key="7">
    <source>
        <dbReference type="Pfam" id="PF08621"/>
    </source>
</evidence>
<name>A0A1B9IL50_9TREE</name>
<dbReference type="PANTHER" id="PTHR21483">
    <property type="entry name" value="RNA POLYMERASE II-ASSOCIATED PROTEIN 1"/>
    <property type="match status" value="1"/>
</dbReference>